<keyword evidence="1" id="KW-0472">Membrane</keyword>
<dbReference type="EMBL" id="CP002117">
    <property type="protein sequence ID" value="ADN35145.1"/>
    <property type="molecule type" value="Genomic_DNA"/>
</dbReference>
<sequence>MKGVRELKISGEVSCKRNLEEAVAPVIALMLILAVVATFISLYSTEYLPGLKEQSEIAQVSEVKEAFMDFSNDIGHIVSEKKGASYGHTIPLGAGDVIMSPEKSSGTLSVSDAGTIFDVYNDSSGDPVASAGMVKAEFKPSYTFWEGQGYSWQYGYINVTKDDIEVPLEDYTMADVTGSEEFSAFAESLIDFEDAGFYNSTSGETELSSLEIDLVTFVQGDKNFVSGNSAAVLKILARENATSFNTSYLSFRFENSTGSDVIPEFSVFLFDKIETEMEALHDSYGNVPSPEVTRVSGGYDTIVLDMSESPSPVLVGIDSLEVVVSTS</sequence>
<keyword evidence="3" id="KW-1185">Reference proteome</keyword>
<evidence type="ECO:0000256" key="1">
    <source>
        <dbReference type="SAM" id="Phobius"/>
    </source>
</evidence>
<proteinExistence type="predicted"/>
<evidence type="ECO:0008006" key="4">
    <source>
        <dbReference type="Google" id="ProtNLM"/>
    </source>
</evidence>
<dbReference type="HOGENOM" id="CLU_076811_0_0_2"/>
<dbReference type="AlphaFoldDB" id="E1RFZ3"/>
<dbReference type="GeneID" id="9742815"/>
<name>E1RFZ3_METP4</name>
<gene>
    <name evidence="2" type="ordered locus">Mpet_0371</name>
</gene>
<protein>
    <recommendedName>
        <fullName evidence="4">Archaeal Type IV pilin N-terminal domain-containing protein</fullName>
    </recommendedName>
</protein>
<dbReference type="RefSeq" id="WP_013328324.1">
    <property type="nucleotide sequence ID" value="NC_014507.1"/>
</dbReference>
<dbReference type="STRING" id="679926.Mpet_0371"/>
<reference evidence="2 3" key="1">
    <citation type="journal article" date="2010" name="Stand. Genomic Sci.">
        <title>Complete genome sequence of Methanoplanus petrolearius type strain (SEBR 4847).</title>
        <authorList>
            <person name="Brambilla E."/>
            <person name="Djao O.D."/>
            <person name="Daligault H."/>
            <person name="Lapidus A."/>
            <person name="Lucas S."/>
            <person name="Hammon N."/>
            <person name="Nolan M."/>
            <person name="Tice H."/>
            <person name="Cheng J.F."/>
            <person name="Han C."/>
            <person name="Tapia R."/>
            <person name="Goodwin L."/>
            <person name="Pitluck S."/>
            <person name="Liolios K."/>
            <person name="Ivanova N."/>
            <person name="Mavromatis K."/>
            <person name="Mikhailova N."/>
            <person name="Pati A."/>
            <person name="Chen A."/>
            <person name="Palaniappan K."/>
            <person name="Land M."/>
            <person name="Hauser L."/>
            <person name="Chang Y.J."/>
            <person name="Jeffries C.D."/>
            <person name="Rohde M."/>
            <person name="Spring S."/>
            <person name="Sikorski J."/>
            <person name="Goker M."/>
            <person name="Woyke T."/>
            <person name="Bristow J."/>
            <person name="Eisen J.A."/>
            <person name="Markowitz V."/>
            <person name="Hugenholtz P."/>
            <person name="Kyrpides N.C."/>
            <person name="Klenk H.P."/>
        </authorList>
    </citation>
    <scope>NUCLEOTIDE SEQUENCE [LARGE SCALE GENOMIC DNA]</scope>
    <source>
        <strain evidence="3">DSM 11571 / OCM 486 / SEBR 4847</strain>
    </source>
</reference>
<accession>E1RFZ3</accession>
<evidence type="ECO:0000313" key="3">
    <source>
        <dbReference type="Proteomes" id="UP000006565"/>
    </source>
</evidence>
<dbReference type="Proteomes" id="UP000006565">
    <property type="component" value="Chromosome"/>
</dbReference>
<organism evidence="2 3">
    <name type="scientific">Methanolacinia petrolearia (strain DSM 11571 / OCM 486 / SEBR 4847)</name>
    <name type="common">Methanoplanus petrolearius</name>
    <dbReference type="NCBI Taxonomy" id="679926"/>
    <lineage>
        <taxon>Archaea</taxon>
        <taxon>Methanobacteriati</taxon>
        <taxon>Methanobacteriota</taxon>
        <taxon>Stenosarchaea group</taxon>
        <taxon>Methanomicrobia</taxon>
        <taxon>Methanomicrobiales</taxon>
        <taxon>Methanomicrobiaceae</taxon>
        <taxon>Methanolacinia</taxon>
    </lineage>
</organism>
<evidence type="ECO:0000313" key="2">
    <source>
        <dbReference type="EMBL" id="ADN35145.1"/>
    </source>
</evidence>
<feature type="transmembrane region" description="Helical" evidence="1">
    <location>
        <begin position="21"/>
        <end position="43"/>
    </location>
</feature>
<keyword evidence="1" id="KW-1133">Transmembrane helix</keyword>
<dbReference type="eggNOG" id="arCOG02911">
    <property type="taxonomic scope" value="Archaea"/>
</dbReference>
<dbReference type="OrthoDB" id="106988at2157"/>
<dbReference type="KEGG" id="mpi:Mpet_0371"/>
<keyword evidence="1" id="KW-0812">Transmembrane</keyword>